<gene>
    <name evidence="1" type="ORF">L1987_67164</name>
</gene>
<reference evidence="2" key="1">
    <citation type="journal article" date="2022" name="Mol. Ecol. Resour.">
        <title>The genomes of chicory, endive, great burdock and yacon provide insights into Asteraceae palaeo-polyploidization history and plant inulin production.</title>
        <authorList>
            <person name="Fan W."/>
            <person name="Wang S."/>
            <person name="Wang H."/>
            <person name="Wang A."/>
            <person name="Jiang F."/>
            <person name="Liu H."/>
            <person name="Zhao H."/>
            <person name="Xu D."/>
            <person name="Zhang Y."/>
        </authorList>
    </citation>
    <scope>NUCLEOTIDE SEQUENCE [LARGE SCALE GENOMIC DNA]</scope>
    <source>
        <strain evidence="2">cv. Yunnan</strain>
    </source>
</reference>
<keyword evidence="2" id="KW-1185">Reference proteome</keyword>
<organism evidence="1 2">
    <name type="scientific">Smallanthus sonchifolius</name>
    <dbReference type="NCBI Taxonomy" id="185202"/>
    <lineage>
        <taxon>Eukaryota</taxon>
        <taxon>Viridiplantae</taxon>
        <taxon>Streptophyta</taxon>
        <taxon>Embryophyta</taxon>
        <taxon>Tracheophyta</taxon>
        <taxon>Spermatophyta</taxon>
        <taxon>Magnoliopsida</taxon>
        <taxon>eudicotyledons</taxon>
        <taxon>Gunneridae</taxon>
        <taxon>Pentapetalae</taxon>
        <taxon>asterids</taxon>
        <taxon>campanulids</taxon>
        <taxon>Asterales</taxon>
        <taxon>Asteraceae</taxon>
        <taxon>Asteroideae</taxon>
        <taxon>Heliantheae alliance</taxon>
        <taxon>Millerieae</taxon>
        <taxon>Smallanthus</taxon>
    </lineage>
</organism>
<comment type="caution">
    <text evidence="1">The sequence shown here is derived from an EMBL/GenBank/DDBJ whole genome shotgun (WGS) entry which is preliminary data.</text>
</comment>
<name>A0ACB9BZF6_9ASTR</name>
<dbReference type="EMBL" id="CM042039">
    <property type="protein sequence ID" value="KAI3727350.1"/>
    <property type="molecule type" value="Genomic_DNA"/>
</dbReference>
<evidence type="ECO:0000313" key="1">
    <source>
        <dbReference type="EMBL" id="KAI3727350.1"/>
    </source>
</evidence>
<proteinExistence type="predicted"/>
<dbReference type="Proteomes" id="UP001056120">
    <property type="component" value="Linkage Group LG22"/>
</dbReference>
<sequence>MGSQLTWQFFPFKKQLHVGHLQHPEVHIFFPPPQQQQSFAPPKHVQQTLVLQQQQHRAINPIFLLDKPKI</sequence>
<reference evidence="1 2" key="2">
    <citation type="journal article" date="2022" name="Mol. Ecol. Resour.">
        <title>The genomes of chicory, endive, great burdock and yacon provide insights into Asteraceae paleo-polyploidization history and plant inulin production.</title>
        <authorList>
            <person name="Fan W."/>
            <person name="Wang S."/>
            <person name="Wang H."/>
            <person name="Wang A."/>
            <person name="Jiang F."/>
            <person name="Liu H."/>
            <person name="Zhao H."/>
            <person name="Xu D."/>
            <person name="Zhang Y."/>
        </authorList>
    </citation>
    <scope>NUCLEOTIDE SEQUENCE [LARGE SCALE GENOMIC DNA]</scope>
    <source>
        <strain evidence="2">cv. Yunnan</strain>
        <tissue evidence="1">Leaves</tissue>
    </source>
</reference>
<evidence type="ECO:0000313" key="2">
    <source>
        <dbReference type="Proteomes" id="UP001056120"/>
    </source>
</evidence>
<accession>A0ACB9BZF6</accession>
<protein>
    <submittedName>
        <fullName evidence="1">Uncharacterized protein</fullName>
    </submittedName>
</protein>